<dbReference type="SMART" id="SM00180">
    <property type="entry name" value="EGF_Lam"/>
    <property type="match status" value="7"/>
</dbReference>
<reference evidence="7" key="2">
    <citation type="submission" date="2025-09" db="UniProtKB">
        <authorList>
            <consortium name="Ensembl"/>
        </authorList>
    </citation>
    <scope>IDENTIFICATION</scope>
</reference>
<dbReference type="PROSITE" id="PS01186">
    <property type="entry name" value="EGF_2"/>
    <property type="match status" value="3"/>
</dbReference>
<evidence type="ECO:0000313" key="8">
    <source>
        <dbReference type="Proteomes" id="UP000694541"/>
    </source>
</evidence>
<feature type="domain" description="EGF-like" evidence="6">
    <location>
        <begin position="363"/>
        <end position="398"/>
    </location>
</feature>
<dbReference type="Ensembl" id="ENSANIT00000007016.1">
    <property type="protein sequence ID" value="ENSANIP00000006787.1"/>
    <property type="gene ID" value="ENSANIG00000004581.1"/>
</dbReference>
<dbReference type="PRINTS" id="PR00011">
    <property type="entry name" value="EGFLAMININ"/>
</dbReference>
<protein>
    <recommendedName>
        <fullName evidence="6">EGF-like domain-containing protein</fullName>
    </recommendedName>
</protein>
<name>A0A8B9MBH2_9AVES</name>
<reference evidence="7" key="1">
    <citation type="submission" date="2025-08" db="UniProtKB">
        <authorList>
            <consortium name="Ensembl"/>
        </authorList>
    </citation>
    <scope>IDENTIFICATION</scope>
</reference>
<dbReference type="Gene3D" id="2.170.300.10">
    <property type="entry name" value="Tie2 ligand-binding domain superfamily"/>
    <property type="match status" value="6"/>
</dbReference>
<feature type="disulfide bond" evidence="5">
    <location>
        <begin position="240"/>
        <end position="249"/>
    </location>
</feature>
<dbReference type="Proteomes" id="UP000694541">
    <property type="component" value="Unplaced"/>
</dbReference>
<keyword evidence="3" id="KW-0677">Repeat</keyword>
<accession>A0A8B9MBH2</accession>
<keyword evidence="1 5" id="KW-0245">EGF-like domain</keyword>
<evidence type="ECO:0000256" key="1">
    <source>
        <dbReference type="ARBA" id="ARBA00022536"/>
    </source>
</evidence>
<dbReference type="InterPro" id="IPR013111">
    <property type="entry name" value="EGF_extracell"/>
</dbReference>
<evidence type="ECO:0000313" key="7">
    <source>
        <dbReference type="Ensembl" id="ENSANIP00000006787.1"/>
    </source>
</evidence>
<comment type="caution">
    <text evidence="5">Lacks conserved residue(s) required for the propagation of feature annotation.</text>
</comment>
<dbReference type="FunFam" id="2.170.300.10:FF:000041">
    <property type="entry name" value="Tyrosine protein kinase receptor tie-1, putative"/>
    <property type="match status" value="1"/>
</dbReference>
<dbReference type="PANTHER" id="PTHR24043:SF8">
    <property type="entry name" value="EGF-LIKE DOMAIN-CONTAINING PROTEIN"/>
    <property type="match status" value="1"/>
</dbReference>
<dbReference type="InterPro" id="IPR002049">
    <property type="entry name" value="LE_dom"/>
</dbReference>
<dbReference type="InterPro" id="IPR042635">
    <property type="entry name" value="MEGF10/SREC1/2-like"/>
</dbReference>
<keyword evidence="2" id="KW-0732">Signal</keyword>
<dbReference type="GO" id="GO:0005044">
    <property type="term" value="F:scavenger receptor activity"/>
    <property type="evidence" value="ECO:0007669"/>
    <property type="project" value="InterPro"/>
</dbReference>
<feature type="disulfide bond" evidence="5">
    <location>
        <begin position="388"/>
        <end position="397"/>
    </location>
</feature>
<sequence length="527" mass="55614">MSPCVTCRLSPVRISEACPEGLFGARCEEPCDCGDNVSCHHVTGACDCPRGWRGRRCEKGETASLRRRSTYCSLLGFFPTACLPGSFGKNCASRCACPLGVPCDHITGRCGCPPGFTGSGCEKLLGFLFNPCLFLESRNHLRAGAFAFWVAENSHFALVPSLLTACLPGTFGEDCGQICQCAGATQECHPVTGACVCAPGFHGPTCQLECSPGWYGRNCEMPCKCKNGGLCDTTTGMCHCPAGYIGADCSIGECPGQPEGMRARGTCALVEPRQLKVFLPPGCPAGRYGKDCARACSCGEGATCHPVTGDCVCPPGKAGPTCEHLWRWAGKFLCLGRSCPNHGTVCAPAATASCPAGCEKHRYGVGCQQTCSCRNGGLCDAADGSCLCALGWTGKSCELGKPGLDALPYAGPVTVELARSGSHWVRFLLPHLRPFCLSRHGPLKRRSGAGAGSPAAEQLRRRLFPAECPPGRYGADCQLRCACLHNATCDPGTGACRCSAGRYGPLCEHSELRRQKHLWLRDAGVVF</sequence>
<evidence type="ECO:0000256" key="3">
    <source>
        <dbReference type="ARBA" id="ARBA00022737"/>
    </source>
</evidence>
<feature type="domain" description="EGF-like" evidence="6">
    <location>
        <begin position="215"/>
        <end position="250"/>
    </location>
</feature>
<evidence type="ECO:0000259" key="6">
    <source>
        <dbReference type="PROSITE" id="PS50026"/>
    </source>
</evidence>
<evidence type="ECO:0000256" key="5">
    <source>
        <dbReference type="PROSITE-ProRule" id="PRU00076"/>
    </source>
</evidence>
<dbReference type="InterPro" id="IPR000742">
    <property type="entry name" value="EGF"/>
</dbReference>
<evidence type="ECO:0000256" key="4">
    <source>
        <dbReference type="ARBA" id="ARBA00023157"/>
    </source>
</evidence>
<keyword evidence="4 5" id="KW-1015">Disulfide bond</keyword>
<organism evidence="7 8">
    <name type="scientific">Accipiter nisus</name>
    <name type="common">Eurasian sparrowhawk</name>
    <dbReference type="NCBI Taxonomy" id="211598"/>
    <lineage>
        <taxon>Eukaryota</taxon>
        <taxon>Metazoa</taxon>
        <taxon>Chordata</taxon>
        <taxon>Craniata</taxon>
        <taxon>Vertebrata</taxon>
        <taxon>Euteleostomi</taxon>
        <taxon>Archelosauria</taxon>
        <taxon>Archosauria</taxon>
        <taxon>Dinosauria</taxon>
        <taxon>Saurischia</taxon>
        <taxon>Theropoda</taxon>
        <taxon>Coelurosauria</taxon>
        <taxon>Aves</taxon>
        <taxon>Neognathae</taxon>
        <taxon>Neoaves</taxon>
        <taxon>Telluraves</taxon>
        <taxon>Accipitrimorphae</taxon>
        <taxon>Accipitriformes</taxon>
        <taxon>Accipitridae</taxon>
        <taxon>Accipitrinae</taxon>
        <taxon>Accipiter</taxon>
    </lineage>
</organism>
<dbReference type="AlphaFoldDB" id="A0A8B9MBH2"/>
<proteinExistence type="predicted"/>
<dbReference type="PROSITE" id="PS50026">
    <property type="entry name" value="EGF_3"/>
    <property type="match status" value="2"/>
</dbReference>
<evidence type="ECO:0000256" key="2">
    <source>
        <dbReference type="ARBA" id="ARBA00022729"/>
    </source>
</evidence>
<dbReference type="PROSITE" id="PS00022">
    <property type="entry name" value="EGF_1"/>
    <property type="match status" value="5"/>
</dbReference>
<dbReference type="Pfam" id="PF07974">
    <property type="entry name" value="EGF_2"/>
    <property type="match status" value="1"/>
</dbReference>
<dbReference type="PANTHER" id="PTHR24043">
    <property type="entry name" value="SCAVENGER RECEPTOR CLASS F"/>
    <property type="match status" value="1"/>
</dbReference>
<dbReference type="Pfam" id="PF00053">
    <property type="entry name" value="EGF_laminin"/>
    <property type="match status" value="3"/>
</dbReference>
<dbReference type="SMART" id="SM00181">
    <property type="entry name" value="EGF"/>
    <property type="match status" value="7"/>
</dbReference>
<keyword evidence="8" id="KW-1185">Reference proteome</keyword>